<keyword evidence="3" id="KW-1185">Reference proteome</keyword>
<dbReference type="AlphaFoldDB" id="A0A6N0HT86"/>
<evidence type="ECO:0000313" key="2">
    <source>
        <dbReference type="EMBL" id="QKQ25594.1"/>
    </source>
</evidence>
<gene>
    <name evidence="2" type="ORF">HUE57_04240</name>
</gene>
<feature type="region of interest" description="Disordered" evidence="1">
    <location>
        <begin position="1"/>
        <end position="33"/>
    </location>
</feature>
<dbReference type="EMBL" id="CP054491">
    <property type="protein sequence ID" value="QKQ25594.1"/>
    <property type="molecule type" value="Genomic_DNA"/>
</dbReference>
<proteinExistence type="predicted"/>
<organism evidence="2 3">
    <name type="scientific">Candidatus Reidiella endopervernicosa</name>
    <dbReference type="NCBI Taxonomy" id="2738883"/>
    <lineage>
        <taxon>Bacteria</taxon>
        <taxon>Pseudomonadati</taxon>
        <taxon>Pseudomonadota</taxon>
        <taxon>Gammaproteobacteria</taxon>
        <taxon>Candidatus Reidiella</taxon>
    </lineage>
</organism>
<sequence>MWENREPDGGAIPTGSLDFPITKQRYPSPGSDGMITRSRYNSLLCDDHMLSHEEIEVRA</sequence>
<evidence type="ECO:0000313" key="3">
    <source>
        <dbReference type="Proteomes" id="UP000509658"/>
    </source>
</evidence>
<reference evidence="2 3" key="1">
    <citation type="submission" date="2020-05" db="EMBL/GenBank/DDBJ databases">
        <title>Horizontal transmission and recombination maintain forever young bacterial symbiont genomes.</title>
        <authorList>
            <person name="Russell S.L."/>
            <person name="Pepper-Tunick E."/>
            <person name="Svedberg J."/>
            <person name="Byrne A."/>
            <person name="Ruelas Castillo J."/>
            <person name="Vollmers C."/>
            <person name="Beinart R.A."/>
            <person name="Corbett-Detig R."/>
        </authorList>
    </citation>
    <scope>NUCLEOTIDE SEQUENCE [LARGE SCALE GENOMIC DNA]</scope>
    <source>
        <strain evidence="2">Santa_Monica_outfall</strain>
    </source>
</reference>
<accession>A0A6N0HT86</accession>
<evidence type="ECO:0000256" key="1">
    <source>
        <dbReference type="SAM" id="MobiDB-lite"/>
    </source>
</evidence>
<dbReference type="RefSeq" id="WP_174672772.1">
    <property type="nucleotide sequence ID" value="NZ_CP054491.1"/>
</dbReference>
<dbReference type="KEGG" id="rev:HUE57_04240"/>
<name>A0A6N0HT86_9GAMM</name>
<protein>
    <submittedName>
        <fullName evidence="2">Uncharacterized protein</fullName>
    </submittedName>
</protein>
<dbReference type="Proteomes" id="UP000509658">
    <property type="component" value="Chromosome"/>
</dbReference>